<gene>
    <name evidence="3" type="ORF">D7Z26_22170</name>
</gene>
<dbReference type="Proteomes" id="UP000282076">
    <property type="component" value="Unassembled WGS sequence"/>
</dbReference>
<reference evidence="3 4" key="1">
    <citation type="submission" date="2018-10" db="EMBL/GenBank/DDBJ databases">
        <title>Cohnella sp. M2MS4P-1, whole genome shotgun sequence.</title>
        <authorList>
            <person name="Tuo L."/>
        </authorList>
    </citation>
    <scope>NUCLEOTIDE SEQUENCE [LARGE SCALE GENOMIC DNA]</scope>
    <source>
        <strain evidence="3 4">M2MS4P-1</strain>
    </source>
</reference>
<protein>
    <submittedName>
        <fullName evidence="3">Uncharacterized protein</fullName>
    </submittedName>
</protein>
<dbReference type="OrthoDB" id="2882630at2"/>
<accession>A0A494XB73</accession>
<keyword evidence="4" id="KW-1185">Reference proteome</keyword>
<sequence length="69" mass="7499">MGLTMTGGWLVADLLLPEPWGDYLLYAAMAVVNVMVGWRLATLTEQQERGTSAPPTADARSTITYEPEA</sequence>
<evidence type="ECO:0000313" key="4">
    <source>
        <dbReference type="Proteomes" id="UP000282076"/>
    </source>
</evidence>
<keyword evidence="2" id="KW-0812">Transmembrane</keyword>
<evidence type="ECO:0000256" key="2">
    <source>
        <dbReference type="SAM" id="Phobius"/>
    </source>
</evidence>
<feature type="transmembrane region" description="Helical" evidence="2">
    <location>
        <begin position="23"/>
        <end position="41"/>
    </location>
</feature>
<dbReference type="AlphaFoldDB" id="A0A494XB73"/>
<evidence type="ECO:0000313" key="3">
    <source>
        <dbReference type="EMBL" id="RKP48077.1"/>
    </source>
</evidence>
<feature type="region of interest" description="Disordered" evidence="1">
    <location>
        <begin position="45"/>
        <end position="69"/>
    </location>
</feature>
<comment type="caution">
    <text evidence="3">The sequence shown here is derived from an EMBL/GenBank/DDBJ whole genome shotgun (WGS) entry which is preliminary data.</text>
</comment>
<keyword evidence="2" id="KW-0472">Membrane</keyword>
<dbReference type="EMBL" id="RBZM01000010">
    <property type="protein sequence ID" value="RKP48077.1"/>
    <property type="molecule type" value="Genomic_DNA"/>
</dbReference>
<keyword evidence="2" id="KW-1133">Transmembrane helix</keyword>
<proteinExistence type="predicted"/>
<name>A0A494XB73_9BACL</name>
<evidence type="ECO:0000256" key="1">
    <source>
        <dbReference type="SAM" id="MobiDB-lite"/>
    </source>
</evidence>
<organism evidence="3 4">
    <name type="scientific">Cohnella endophytica</name>
    <dbReference type="NCBI Taxonomy" id="2419778"/>
    <lineage>
        <taxon>Bacteria</taxon>
        <taxon>Bacillati</taxon>
        <taxon>Bacillota</taxon>
        <taxon>Bacilli</taxon>
        <taxon>Bacillales</taxon>
        <taxon>Paenibacillaceae</taxon>
        <taxon>Cohnella</taxon>
    </lineage>
</organism>